<dbReference type="EMBL" id="KZ452039">
    <property type="protein sequence ID" value="PKA49314.1"/>
    <property type="molecule type" value="Genomic_DNA"/>
</dbReference>
<evidence type="ECO:0000313" key="2">
    <source>
        <dbReference type="Proteomes" id="UP000236161"/>
    </source>
</evidence>
<dbReference type="EC" id="3.1.27.-" evidence="1"/>
<dbReference type="STRING" id="1088818.A0A2I0A1A0"/>
<keyword evidence="2" id="KW-1185">Reference proteome</keyword>
<sequence length="179" mass="20512">MANTRKKRNFISFLTDHNGRITNDIKGMQEVIIHYFENIFSSDVPRNIVTVKSGIHKHLNKEAVESLKRQYTREEIERALFQIHPTKAPGLDGFHALFYQKFWNLLGLEVCNFALSVLNDGLSLKDVNHTNIVLIPKGASAHNMKDFRPISLCNVLYKIIAKVLANRLKPWLSSIISKN</sequence>
<keyword evidence="1" id="KW-0378">Hydrolase</keyword>
<dbReference type="Proteomes" id="UP000236161">
    <property type="component" value="Unassembled WGS sequence"/>
</dbReference>
<gene>
    <name evidence="1" type="ORF">AXF42_Ash014216</name>
</gene>
<dbReference type="PANTHER" id="PTHR46890">
    <property type="entry name" value="NON-LTR RETROLELEMENT REVERSE TRANSCRIPTASE-LIKE PROTEIN-RELATED"/>
    <property type="match status" value="1"/>
</dbReference>
<dbReference type="GO" id="GO:0016787">
    <property type="term" value="F:hydrolase activity"/>
    <property type="evidence" value="ECO:0007669"/>
    <property type="project" value="UniProtKB-KW"/>
</dbReference>
<protein>
    <submittedName>
        <fullName evidence="1">Integrator complex subunit 11</fullName>
        <ecNumber evidence="1">3.1.27.-</ecNumber>
    </submittedName>
</protein>
<name>A0A2I0A1A0_9ASPA</name>
<reference evidence="1 2" key="1">
    <citation type="journal article" date="2017" name="Nature">
        <title>The Apostasia genome and the evolution of orchids.</title>
        <authorList>
            <person name="Zhang G.Q."/>
            <person name="Liu K.W."/>
            <person name="Li Z."/>
            <person name="Lohaus R."/>
            <person name="Hsiao Y.Y."/>
            <person name="Niu S.C."/>
            <person name="Wang J.Y."/>
            <person name="Lin Y.C."/>
            <person name="Xu Q."/>
            <person name="Chen L.J."/>
            <person name="Yoshida K."/>
            <person name="Fujiwara S."/>
            <person name="Wang Z.W."/>
            <person name="Zhang Y.Q."/>
            <person name="Mitsuda N."/>
            <person name="Wang M."/>
            <person name="Liu G.H."/>
            <person name="Pecoraro L."/>
            <person name="Huang H.X."/>
            <person name="Xiao X.J."/>
            <person name="Lin M."/>
            <person name="Wu X.Y."/>
            <person name="Wu W.L."/>
            <person name="Chen Y.Y."/>
            <person name="Chang S.B."/>
            <person name="Sakamoto S."/>
            <person name="Ohme-Takagi M."/>
            <person name="Yagi M."/>
            <person name="Zeng S.J."/>
            <person name="Shen C.Y."/>
            <person name="Yeh C.M."/>
            <person name="Luo Y.B."/>
            <person name="Tsai W.C."/>
            <person name="Van de Peer Y."/>
            <person name="Liu Z.J."/>
        </authorList>
    </citation>
    <scope>NUCLEOTIDE SEQUENCE [LARGE SCALE GENOMIC DNA]</scope>
    <source>
        <strain evidence="2">cv. Shenzhen</strain>
        <tissue evidence="1">Stem</tissue>
    </source>
</reference>
<accession>A0A2I0A1A0</accession>
<dbReference type="OrthoDB" id="695501at2759"/>
<evidence type="ECO:0000313" key="1">
    <source>
        <dbReference type="EMBL" id="PKA49314.1"/>
    </source>
</evidence>
<dbReference type="AlphaFoldDB" id="A0A2I0A1A0"/>
<proteinExistence type="predicted"/>
<dbReference type="InterPro" id="IPR052343">
    <property type="entry name" value="Retrotransposon-Effector_Assoc"/>
</dbReference>
<dbReference type="PANTHER" id="PTHR46890:SF48">
    <property type="entry name" value="RNA-DIRECTED DNA POLYMERASE"/>
    <property type="match status" value="1"/>
</dbReference>
<organism evidence="1 2">
    <name type="scientific">Apostasia shenzhenica</name>
    <dbReference type="NCBI Taxonomy" id="1088818"/>
    <lineage>
        <taxon>Eukaryota</taxon>
        <taxon>Viridiplantae</taxon>
        <taxon>Streptophyta</taxon>
        <taxon>Embryophyta</taxon>
        <taxon>Tracheophyta</taxon>
        <taxon>Spermatophyta</taxon>
        <taxon>Magnoliopsida</taxon>
        <taxon>Liliopsida</taxon>
        <taxon>Asparagales</taxon>
        <taxon>Orchidaceae</taxon>
        <taxon>Apostasioideae</taxon>
        <taxon>Apostasia</taxon>
    </lineage>
</organism>